<name>A0A914DR44_9BILA</name>
<sequence>MGYELQNADTVRKNIHEDKRVGFWGLFKKIALPILGGGPGHMKPGQFTENSEMCLSLARSLVSKQKYDTIDVACAYAYWLQTGPLTKKTTIKLALSGSMKTVTENPLNPNWRLDLNEDQKLEIFNKIRSNTKSFNENNLSNGALMRITPLAIAYRNSTYKELRKLAIEDAQITHSNPIAWDASVVYIIALVALLRGKTRDDAFYDALSYAETDIVREHMEDAKNRAIPVKLPQNIISKQTVVDPNNCILEFTNGDDYAMGYMGIALQSAFYELLHAKSFASGLEDVISRGGDTDTNGCIVAALLGAYFGIDTIPQEWVNTVRSADPYLGCRDKERYKIPMDFLSIKDIETLVPRLTNIKMS</sequence>
<comment type="cofactor">
    <cofactor evidence="12">
        <name>Mg(2+)</name>
        <dbReference type="ChEBI" id="CHEBI:18420"/>
    </cofactor>
    <text evidence="12">Binds 2 magnesium ions per subunit.</text>
</comment>
<dbReference type="Gene3D" id="1.10.4080.10">
    <property type="entry name" value="ADP-ribosylation/Crystallin J1"/>
    <property type="match status" value="1"/>
</dbReference>
<evidence type="ECO:0000256" key="1">
    <source>
        <dbReference type="ARBA" id="ARBA00010702"/>
    </source>
</evidence>
<reference evidence="14" key="1">
    <citation type="submission" date="2022-11" db="UniProtKB">
        <authorList>
            <consortium name="WormBaseParasite"/>
        </authorList>
    </citation>
    <scope>IDENTIFICATION</scope>
</reference>
<evidence type="ECO:0000256" key="5">
    <source>
        <dbReference type="ARBA" id="ARBA00042398"/>
    </source>
</evidence>
<protein>
    <recommendedName>
        <fullName evidence="4">ADP-ribosylhydrolase ARH3</fullName>
        <ecNumber evidence="2">3.2.1.143</ecNumber>
    </recommendedName>
    <alternativeName>
        <fullName evidence="5">ADP-ribose glycohydrolase ARH3</fullName>
    </alternativeName>
    <alternativeName>
        <fullName evidence="6">ADP-ribosylhydrolase 3</fullName>
    </alternativeName>
    <alternativeName>
        <fullName evidence="9">O-acetyl-ADP-ribose deacetylase ARH3</fullName>
    </alternativeName>
    <alternativeName>
        <fullName evidence="10">Poly(ADP-ribose) glycohydrolase ARH3</fullName>
    </alternativeName>
    <alternativeName>
        <fullName evidence="8">[Protein ADP-ribosylarginine] hydrolase-like protein 2</fullName>
    </alternativeName>
    <alternativeName>
        <fullName evidence="7">[Protein ADP-ribosylserine] hydrolase</fullName>
    </alternativeName>
</protein>
<dbReference type="EC" id="3.2.1.143" evidence="2"/>
<dbReference type="SUPFAM" id="SSF101478">
    <property type="entry name" value="ADP-ribosylglycohydrolase"/>
    <property type="match status" value="1"/>
</dbReference>
<evidence type="ECO:0000256" key="7">
    <source>
        <dbReference type="ARBA" id="ARBA00042722"/>
    </source>
</evidence>
<keyword evidence="13" id="KW-1185">Reference proteome</keyword>
<comment type="similarity">
    <text evidence="1">Belongs to the ADP-ribosylglycohydrolase family.</text>
</comment>
<dbReference type="InterPro" id="IPR005502">
    <property type="entry name" value="Ribosyl_crysJ1"/>
</dbReference>
<comment type="catalytic activity">
    <reaction evidence="11">
        <text>alpha-NAD(+) + H2O = ADP-D-ribose + nicotinamide + H(+)</text>
        <dbReference type="Rhea" id="RHEA:68792"/>
        <dbReference type="ChEBI" id="CHEBI:15377"/>
        <dbReference type="ChEBI" id="CHEBI:15378"/>
        <dbReference type="ChEBI" id="CHEBI:17154"/>
        <dbReference type="ChEBI" id="CHEBI:57967"/>
        <dbReference type="ChEBI" id="CHEBI:77017"/>
    </reaction>
</comment>
<evidence type="ECO:0000256" key="2">
    <source>
        <dbReference type="ARBA" id="ARBA00012255"/>
    </source>
</evidence>
<dbReference type="AlphaFoldDB" id="A0A914DR44"/>
<dbReference type="GO" id="GO:0046872">
    <property type="term" value="F:metal ion binding"/>
    <property type="evidence" value="ECO:0007669"/>
    <property type="project" value="UniProtKB-KW"/>
</dbReference>
<feature type="binding site" evidence="12">
    <location>
        <position position="294"/>
    </location>
    <ligand>
        <name>Mg(2+)</name>
        <dbReference type="ChEBI" id="CHEBI:18420"/>
        <label>1</label>
    </ligand>
</feature>
<accession>A0A914DR44</accession>
<dbReference type="PANTHER" id="PTHR16222:SF24">
    <property type="entry name" value="ADP-RIBOSYLHYDROLASE ARH3"/>
    <property type="match status" value="1"/>
</dbReference>
<organism evidence="13 14">
    <name type="scientific">Acrobeloides nanus</name>
    <dbReference type="NCBI Taxonomy" id="290746"/>
    <lineage>
        <taxon>Eukaryota</taxon>
        <taxon>Metazoa</taxon>
        <taxon>Ecdysozoa</taxon>
        <taxon>Nematoda</taxon>
        <taxon>Chromadorea</taxon>
        <taxon>Rhabditida</taxon>
        <taxon>Tylenchina</taxon>
        <taxon>Cephalobomorpha</taxon>
        <taxon>Cephaloboidea</taxon>
        <taxon>Cephalobidae</taxon>
        <taxon>Acrobeloides</taxon>
    </lineage>
</organism>
<evidence type="ECO:0000256" key="4">
    <source>
        <dbReference type="ARBA" id="ARBA00041057"/>
    </source>
</evidence>
<feature type="binding site" evidence="12">
    <location>
        <position position="48"/>
    </location>
    <ligand>
        <name>Mg(2+)</name>
        <dbReference type="ChEBI" id="CHEBI:18420"/>
        <label>1</label>
    </ligand>
</feature>
<dbReference type="GO" id="GO:0004649">
    <property type="term" value="F:poly(ADP-ribose) glycohydrolase activity"/>
    <property type="evidence" value="ECO:0007669"/>
    <property type="project" value="UniProtKB-EC"/>
</dbReference>
<dbReference type="InterPro" id="IPR036705">
    <property type="entry name" value="Ribosyl_crysJ1_sf"/>
</dbReference>
<dbReference type="Proteomes" id="UP000887540">
    <property type="component" value="Unplaced"/>
</dbReference>
<evidence type="ECO:0000256" key="3">
    <source>
        <dbReference type="ARBA" id="ARBA00022801"/>
    </source>
</evidence>
<evidence type="ECO:0000313" key="13">
    <source>
        <dbReference type="Proteomes" id="UP000887540"/>
    </source>
</evidence>
<dbReference type="PANTHER" id="PTHR16222">
    <property type="entry name" value="ADP-RIBOSYLGLYCOHYDROLASE"/>
    <property type="match status" value="1"/>
</dbReference>
<evidence type="ECO:0000256" key="10">
    <source>
        <dbReference type="ARBA" id="ARBA00043193"/>
    </source>
</evidence>
<evidence type="ECO:0000256" key="8">
    <source>
        <dbReference type="ARBA" id="ARBA00042850"/>
    </source>
</evidence>
<dbReference type="WBParaSite" id="ACRNAN_scaffold37.g11675.t1">
    <property type="protein sequence ID" value="ACRNAN_scaffold37.g11675.t1"/>
    <property type="gene ID" value="ACRNAN_scaffold37.g11675"/>
</dbReference>
<dbReference type="InterPro" id="IPR050792">
    <property type="entry name" value="ADP-ribosylglycohydrolase"/>
</dbReference>
<keyword evidence="3" id="KW-0378">Hydrolase</keyword>
<feature type="binding site" evidence="12">
    <location>
        <position position="295"/>
    </location>
    <ligand>
        <name>Mg(2+)</name>
        <dbReference type="ChEBI" id="CHEBI:18420"/>
        <label>1</label>
    </ligand>
</feature>
<keyword evidence="12" id="KW-0460">Magnesium</keyword>
<dbReference type="Pfam" id="PF03747">
    <property type="entry name" value="ADP_ribosyl_GH"/>
    <property type="match status" value="1"/>
</dbReference>
<proteinExistence type="inferred from homology"/>
<keyword evidence="12" id="KW-0479">Metal-binding</keyword>
<evidence type="ECO:0000313" key="14">
    <source>
        <dbReference type="WBParaSite" id="ACRNAN_scaffold37.g11675.t1"/>
    </source>
</evidence>
<evidence type="ECO:0000256" key="12">
    <source>
        <dbReference type="PIRSR" id="PIRSR605502-1"/>
    </source>
</evidence>
<evidence type="ECO:0000256" key="9">
    <source>
        <dbReference type="ARBA" id="ARBA00043187"/>
    </source>
</evidence>
<evidence type="ECO:0000256" key="6">
    <source>
        <dbReference type="ARBA" id="ARBA00042471"/>
    </source>
</evidence>
<feature type="binding site" evidence="12">
    <location>
        <position position="292"/>
    </location>
    <ligand>
        <name>Mg(2+)</name>
        <dbReference type="ChEBI" id="CHEBI:18420"/>
        <label>1</label>
    </ligand>
</feature>
<evidence type="ECO:0000256" key="11">
    <source>
        <dbReference type="ARBA" id="ARBA00049015"/>
    </source>
</evidence>